<name>A0A0G4GLJ5_9ALVE</name>
<proteinExistence type="predicted"/>
<dbReference type="EMBL" id="CDMZ01001330">
    <property type="protein sequence ID" value="CEM30989.1"/>
    <property type="molecule type" value="Genomic_DNA"/>
</dbReference>
<evidence type="ECO:0000313" key="1">
    <source>
        <dbReference type="EMBL" id="CEM30989.1"/>
    </source>
</evidence>
<reference evidence="1" key="1">
    <citation type="submission" date="2014-11" db="EMBL/GenBank/DDBJ databases">
        <authorList>
            <person name="Otto D Thomas"/>
            <person name="Naeem Raeece"/>
        </authorList>
    </citation>
    <scope>NUCLEOTIDE SEQUENCE</scope>
</reference>
<protein>
    <submittedName>
        <fullName evidence="1">Uncharacterized protein</fullName>
    </submittedName>
</protein>
<sequence length="168" mass="18606">MRDAEGTEKDVEDQRKQLLEDFEMAAFDFGKNAQEEGSGEGWEASLPPLPPLQVPQRFANVALALAIQASETEIVLKKYKQMYEDMCERVRRIREDYIRWPKFCGAVKLNKELISSGNPEENGVHAVSGVLRIPPPGMDWAPTIKAVKVTLKLGGPQSGAASGLPRKV</sequence>
<dbReference type="VEuPathDB" id="CryptoDB:Cvel_22432"/>
<gene>
    <name evidence="1" type="ORF">Cvel_22432</name>
</gene>
<organism evidence="1">
    <name type="scientific">Chromera velia CCMP2878</name>
    <dbReference type="NCBI Taxonomy" id="1169474"/>
    <lineage>
        <taxon>Eukaryota</taxon>
        <taxon>Sar</taxon>
        <taxon>Alveolata</taxon>
        <taxon>Colpodellida</taxon>
        <taxon>Chromeraceae</taxon>
        <taxon>Chromera</taxon>
    </lineage>
</organism>
<dbReference type="AlphaFoldDB" id="A0A0G4GLJ5"/>
<accession>A0A0G4GLJ5</accession>